<accession>A0ABX5C290</accession>
<keyword evidence="3" id="KW-1185">Reference proteome</keyword>
<dbReference type="Gene3D" id="3.90.1570.30">
    <property type="match status" value="1"/>
</dbReference>
<dbReference type="Proteomes" id="UP000238774">
    <property type="component" value="Unassembled WGS sequence"/>
</dbReference>
<comment type="caution">
    <text evidence="2">The sequence shown here is derived from an EMBL/GenBank/DDBJ whole genome shotgun (WGS) entry which is preliminary data.</text>
</comment>
<evidence type="ECO:0000313" key="2">
    <source>
        <dbReference type="EMBL" id="PQL14590.1"/>
    </source>
</evidence>
<sequence length="358" mass="41633">MEFEGLIKSHVQRIKTLKNDILTEEATKTSLIMPFFRILGYDVFNPNEFMPEFVADVGLKKGEKVDYAIKLDNEPVILVECKSINEKLEKHDSQLYRYFGTTTAKFAILTNGIVYRFYTDIDEVNKMDEAPFLEINLLELRDEQIAKLQHFTKEKFDRDAIYDSAEGLKNEAQIRQIIKDEIENPSDELVKFILGKGVYNRVKTQAVIEKYTPIVKNAFDYIIKEMLSKKIETAFANTEPVSTTESQADNEDTNINDEVESNIVTTEEELEAYYIVRAILSKYIDVERISYSDKESYFAIILDERITKWLCRIYIKKNKKSIAIVENGEKIKYTIENISDIYGYADKLVQRLQALDMK</sequence>
<protein>
    <submittedName>
        <fullName evidence="2">Endonuclease</fullName>
    </submittedName>
</protein>
<evidence type="ECO:0000259" key="1">
    <source>
        <dbReference type="Pfam" id="PF04313"/>
    </source>
</evidence>
<dbReference type="PIRSF" id="PIRSF035009">
    <property type="entry name" value="UCP035009_HSDR_N"/>
    <property type="match status" value="1"/>
</dbReference>
<dbReference type="InterPro" id="IPR017035">
    <property type="entry name" value="UCP035009_HsdR_All3000-type"/>
</dbReference>
<name>A0ABX5C290_9FIRM</name>
<dbReference type="InterPro" id="IPR007409">
    <property type="entry name" value="Restrct_endonuc_type1_HsdR_N"/>
</dbReference>
<dbReference type="GO" id="GO:0004519">
    <property type="term" value="F:endonuclease activity"/>
    <property type="evidence" value="ECO:0007669"/>
    <property type="project" value="UniProtKB-KW"/>
</dbReference>
<dbReference type="Pfam" id="PF04313">
    <property type="entry name" value="HSDR_N"/>
    <property type="match status" value="1"/>
</dbReference>
<keyword evidence="2" id="KW-0255">Endonuclease</keyword>
<feature type="domain" description="Restriction endonuclease type I HsdR N-terminal" evidence="1">
    <location>
        <begin position="61"/>
        <end position="123"/>
    </location>
</feature>
<organism evidence="2 3">
    <name type="scientific">Veillonella rogosae JCM 15642</name>
    <dbReference type="NCBI Taxonomy" id="1298595"/>
    <lineage>
        <taxon>Bacteria</taxon>
        <taxon>Bacillati</taxon>
        <taxon>Bacillota</taxon>
        <taxon>Negativicutes</taxon>
        <taxon>Veillonellales</taxon>
        <taxon>Veillonellaceae</taxon>
        <taxon>Veillonella</taxon>
    </lineage>
</organism>
<keyword evidence="2" id="KW-0378">Hydrolase</keyword>
<dbReference type="EMBL" id="PPCX01000003">
    <property type="protein sequence ID" value="PQL14590.1"/>
    <property type="molecule type" value="Genomic_DNA"/>
</dbReference>
<reference evidence="2 3" key="1">
    <citation type="submission" date="2018-01" db="EMBL/GenBank/DDBJ databases">
        <title>Draft genome sequences of clinical isolates and type strains of oral Veillonella including Veillonella infantum sp., nov.</title>
        <authorList>
            <person name="Mashima I."/>
            <person name="Liao Y.-C."/>
            <person name="Sabharwal A."/>
            <person name="Haase E.M."/>
            <person name="Nakazawa F."/>
            <person name="Scannapieco F.A."/>
        </authorList>
    </citation>
    <scope>NUCLEOTIDE SEQUENCE [LARGE SCALE GENOMIC DNA]</scope>
    <source>
        <strain evidence="2 3">JCM 15642</strain>
    </source>
</reference>
<keyword evidence="2" id="KW-0540">Nuclease</keyword>
<dbReference type="RefSeq" id="WP_054748556.1">
    <property type="nucleotide sequence ID" value="NZ_BBDV01000022.1"/>
</dbReference>
<gene>
    <name evidence="2" type="ORF">VRHSUH09_02070</name>
</gene>
<evidence type="ECO:0000313" key="3">
    <source>
        <dbReference type="Proteomes" id="UP000238774"/>
    </source>
</evidence>
<proteinExistence type="predicted"/>